<protein>
    <recommendedName>
        <fullName evidence="3">Peptidase A2 domain-containing protein</fullName>
    </recommendedName>
</protein>
<reference evidence="1 2" key="1">
    <citation type="submission" date="2023-05" db="EMBL/GenBank/DDBJ databases">
        <title>Corynebacterium suedekumii sp. nov. and Corynebacterium breve sp. nov. isolated from raw cow's milk.</title>
        <authorList>
            <person name="Baer M.K."/>
            <person name="Mehl L."/>
            <person name="Hellmuth R."/>
            <person name="Marke G."/>
            <person name="Lipski A."/>
        </authorList>
    </citation>
    <scope>NUCLEOTIDE SEQUENCE [LARGE SCALE GENOMIC DNA]</scope>
    <source>
        <strain evidence="1 2">R4</strain>
    </source>
</reference>
<keyword evidence="2" id="KW-1185">Reference proteome</keyword>
<proteinExistence type="predicted"/>
<evidence type="ECO:0008006" key="3">
    <source>
        <dbReference type="Google" id="ProtNLM"/>
    </source>
</evidence>
<name>A0ABY8VH44_9CORY</name>
<evidence type="ECO:0000313" key="1">
    <source>
        <dbReference type="EMBL" id="WIM68652.1"/>
    </source>
</evidence>
<gene>
    <name evidence="1" type="ORF">QP027_04480</name>
</gene>
<accession>A0ABY8VH44</accession>
<sequence length="325" mass="35490">MTTSPDLTIGIGWESVSDDSVDWKEVRSRLDEANASGVTVSVGRADFIGFPVKGQEDRWASGVSEKDDIVDDVITSLTKGTDRRVVLTIDTMAPRIVETNPKYEGVFASGEKAEDFPSATALYEGEVGEGVEKLCAATQERYSPDAIALTELIGDTFFSAADEELFKEMTGEKEFPRDDKGDIDTSDDILNDWQSEIITSVITRCQEASGGSVVMDARVNWDAPGENRFDSGHRYDDILDTGADLTLWTYTSLAQKDPQAIEEIAAGLKDRFGDEAAERFTLSVGLWGDISPKELTQSVDSAEGFPVSVTPLSLMTDKHWDALSN</sequence>
<dbReference type="RefSeq" id="WP_284826332.1">
    <property type="nucleotide sequence ID" value="NZ_CP126969.1"/>
</dbReference>
<evidence type="ECO:0000313" key="2">
    <source>
        <dbReference type="Proteomes" id="UP001225598"/>
    </source>
</evidence>
<organism evidence="1 2">
    <name type="scientific">Corynebacterium breve</name>
    <dbReference type="NCBI Taxonomy" id="3049799"/>
    <lineage>
        <taxon>Bacteria</taxon>
        <taxon>Bacillati</taxon>
        <taxon>Actinomycetota</taxon>
        <taxon>Actinomycetes</taxon>
        <taxon>Mycobacteriales</taxon>
        <taxon>Corynebacteriaceae</taxon>
        <taxon>Corynebacterium</taxon>
    </lineage>
</organism>
<dbReference type="Proteomes" id="UP001225598">
    <property type="component" value="Chromosome"/>
</dbReference>
<dbReference type="EMBL" id="CP126969">
    <property type="protein sequence ID" value="WIM68652.1"/>
    <property type="molecule type" value="Genomic_DNA"/>
</dbReference>